<evidence type="ECO:0000256" key="2">
    <source>
        <dbReference type="ARBA" id="ARBA00022723"/>
    </source>
</evidence>
<dbReference type="FunFam" id="3.90.980.20:FF:000025">
    <property type="match status" value="1"/>
</dbReference>
<dbReference type="Ensembl" id="ENSFHET00000004641.1">
    <property type="protein sequence ID" value="ENSFHEP00000006954.1"/>
    <property type="gene ID" value="ENSFHEG00000008047.1"/>
</dbReference>
<dbReference type="SUPFAM" id="SSF57903">
    <property type="entry name" value="FYVE/PHD zinc finger"/>
    <property type="match status" value="1"/>
</dbReference>
<dbReference type="InterPro" id="IPR011011">
    <property type="entry name" value="Znf_FYVE_PHD"/>
</dbReference>
<dbReference type="GO" id="GO:0005634">
    <property type="term" value="C:nucleus"/>
    <property type="evidence" value="ECO:0007669"/>
    <property type="project" value="UniProtKB-SubCell"/>
</dbReference>
<evidence type="ECO:0000256" key="3">
    <source>
        <dbReference type="ARBA" id="ARBA00022737"/>
    </source>
</evidence>
<dbReference type="Proteomes" id="UP000265000">
    <property type="component" value="Unplaced"/>
</dbReference>
<dbReference type="FunFam" id="2.30.30.140:FF:000014">
    <property type="entry name" value="Metal-response element-binding transcription factor 2"/>
    <property type="match status" value="1"/>
</dbReference>
<sequence length="267" mass="30570">IRVFNQAGNTLTHNRGLLEEEGAEPHLSEGQFVLCRWSDGLYYVGKIQRVSPPRQSCFVTFEDNSKFWVLWKDIQHGERNTRDEPGAAAPDVGSSLAGFHQLCHVPPVDGAVSELSPWFCRRCIFALAKGGALKKGPIAKALWAMKQVLPYDLPALNWDSQHRTNQQHCYCYCGGPGEWYLKMLQCFRCEQWFHEACTQCLQDSMLFGDRFYLFLCAVCNKGSEYVRRLSLRWVDVVHLALYNLSVTFWRKGRRGSPSGSWRTPFPP</sequence>
<keyword evidence="5" id="KW-0862">Zinc</keyword>
<dbReference type="AlphaFoldDB" id="A0A3Q2P490"/>
<dbReference type="STRING" id="8078.ENSFHEP00000006954"/>
<keyword evidence="2" id="KW-0479">Metal-binding</keyword>
<keyword evidence="3" id="KW-0677">Repeat</keyword>
<protein>
    <submittedName>
        <fullName evidence="9">PHD finger protein 19</fullName>
    </submittedName>
</protein>
<dbReference type="PANTHER" id="PTHR12628">
    <property type="entry name" value="POLYCOMB-LIKE TRANSCRIPTION FACTOR"/>
    <property type="match status" value="1"/>
</dbReference>
<feature type="domain" description="Tudor" evidence="8">
    <location>
        <begin position="25"/>
        <end position="82"/>
    </location>
</feature>
<reference evidence="9" key="2">
    <citation type="submission" date="2025-09" db="UniProtKB">
        <authorList>
            <consortium name="Ensembl"/>
        </authorList>
    </citation>
    <scope>IDENTIFICATION</scope>
</reference>
<dbReference type="InterPro" id="IPR001965">
    <property type="entry name" value="Znf_PHD"/>
</dbReference>
<dbReference type="Pfam" id="PF18104">
    <property type="entry name" value="Tudor_2"/>
    <property type="match status" value="1"/>
</dbReference>
<evidence type="ECO:0000259" key="7">
    <source>
        <dbReference type="SMART" id="SM00249"/>
    </source>
</evidence>
<keyword evidence="10" id="KW-1185">Reference proteome</keyword>
<dbReference type="GO" id="GO:0003682">
    <property type="term" value="F:chromatin binding"/>
    <property type="evidence" value="ECO:0007669"/>
    <property type="project" value="TreeGrafter"/>
</dbReference>
<dbReference type="Gene3D" id="3.90.980.20">
    <property type="match status" value="1"/>
</dbReference>
<dbReference type="InterPro" id="IPR002999">
    <property type="entry name" value="Tudor"/>
</dbReference>
<dbReference type="GO" id="GO:0045814">
    <property type="term" value="P:negative regulation of gene expression, epigenetic"/>
    <property type="evidence" value="ECO:0007669"/>
    <property type="project" value="TreeGrafter"/>
</dbReference>
<dbReference type="Gene3D" id="2.30.30.140">
    <property type="match status" value="1"/>
</dbReference>
<name>A0A3Q2P490_FUNHE</name>
<evidence type="ECO:0000256" key="4">
    <source>
        <dbReference type="ARBA" id="ARBA00022771"/>
    </source>
</evidence>
<dbReference type="GO" id="GO:0008270">
    <property type="term" value="F:zinc ion binding"/>
    <property type="evidence" value="ECO:0007669"/>
    <property type="project" value="UniProtKB-KW"/>
</dbReference>
<reference evidence="9" key="1">
    <citation type="submission" date="2025-08" db="UniProtKB">
        <authorList>
            <consortium name="Ensembl"/>
        </authorList>
    </citation>
    <scope>IDENTIFICATION</scope>
</reference>
<evidence type="ECO:0000313" key="9">
    <source>
        <dbReference type="Ensembl" id="ENSFHEP00000006954.1"/>
    </source>
</evidence>
<dbReference type="SUPFAM" id="SSF63748">
    <property type="entry name" value="Tudor/PWWP/MBT"/>
    <property type="match status" value="1"/>
</dbReference>
<organism evidence="9 10">
    <name type="scientific">Fundulus heteroclitus</name>
    <name type="common">Killifish</name>
    <name type="synonym">Mummichog</name>
    <dbReference type="NCBI Taxonomy" id="8078"/>
    <lineage>
        <taxon>Eukaryota</taxon>
        <taxon>Metazoa</taxon>
        <taxon>Chordata</taxon>
        <taxon>Craniata</taxon>
        <taxon>Vertebrata</taxon>
        <taxon>Euteleostomi</taxon>
        <taxon>Actinopterygii</taxon>
        <taxon>Neopterygii</taxon>
        <taxon>Teleostei</taxon>
        <taxon>Neoteleostei</taxon>
        <taxon>Acanthomorphata</taxon>
        <taxon>Ovalentaria</taxon>
        <taxon>Atherinomorphae</taxon>
        <taxon>Cyprinodontiformes</taxon>
        <taxon>Fundulidae</taxon>
        <taxon>Fundulus</taxon>
    </lineage>
</organism>
<evidence type="ECO:0000256" key="1">
    <source>
        <dbReference type="ARBA" id="ARBA00004123"/>
    </source>
</evidence>
<evidence type="ECO:0000256" key="6">
    <source>
        <dbReference type="ARBA" id="ARBA00023242"/>
    </source>
</evidence>
<comment type="subcellular location">
    <subcellularLocation>
        <location evidence="1">Nucleus</location>
    </subcellularLocation>
</comment>
<dbReference type="PANTHER" id="PTHR12628:SF6">
    <property type="entry name" value="PHD FINGER PROTEIN 19"/>
    <property type="match status" value="1"/>
</dbReference>
<proteinExistence type="predicted"/>
<evidence type="ECO:0000259" key="8">
    <source>
        <dbReference type="SMART" id="SM00333"/>
    </source>
</evidence>
<feature type="domain" description="Zinc finger PHD-type" evidence="7">
    <location>
        <begin position="170"/>
        <end position="220"/>
    </location>
</feature>
<evidence type="ECO:0000313" key="10">
    <source>
        <dbReference type="Proteomes" id="UP000265000"/>
    </source>
</evidence>
<keyword evidence="6" id="KW-0539">Nucleus</keyword>
<accession>A0A3Q2P490</accession>
<dbReference type="GeneTree" id="ENSGT00950000183180"/>
<evidence type="ECO:0000256" key="5">
    <source>
        <dbReference type="ARBA" id="ARBA00022833"/>
    </source>
</evidence>
<dbReference type="InterPro" id="IPR040477">
    <property type="entry name" value="KDM4-like_Tudor"/>
</dbReference>
<dbReference type="SMART" id="SM00333">
    <property type="entry name" value="TUDOR"/>
    <property type="match status" value="1"/>
</dbReference>
<dbReference type="GO" id="GO:0003677">
    <property type="term" value="F:DNA binding"/>
    <property type="evidence" value="ECO:0007669"/>
    <property type="project" value="TreeGrafter"/>
</dbReference>
<keyword evidence="4" id="KW-0863">Zinc-finger</keyword>
<dbReference type="SMART" id="SM00249">
    <property type="entry name" value="PHD"/>
    <property type="match status" value="1"/>
</dbReference>